<keyword evidence="6 9" id="KW-0406">Ion transport</keyword>
<dbReference type="SUPFAM" id="SSF161060">
    <property type="entry name" value="ATP synthase B chain-like"/>
    <property type="match status" value="1"/>
</dbReference>
<dbReference type="EMBL" id="NCKV01002356">
    <property type="protein sequence ID" value="RWS26958.1"/>
    <property type="molecule type" value="Genomic_DNA"/>
</dbReference>
<evidence type="ECO:0000256" key="7">
    <source>
        <dbReference type="ARBA" id="ARBA00023128"/>
    </source>
</evidence>
<reference evidence="11 12" key="1">
    <citation type="journal article" date="2018" name="Gigascience">
        <title>Genomes of trombidid mites reveal novel predicted allergens and laterally-transferred genes associated with secondary metabolism.</title>
        <authorList>
            <person name="Dong X."/>
            <person name="Chaisiri K."/>
            <person name="Xia D."/>
            <person name="Armstrong S.D."/>
            <person name="Fang Y."/>
            <person name="Donnelly M.J."/>
            <person name="Kadowaki T."/>
            <person name="McGarry J.W."/>
            <person name="Darby A.C."/>
            <person name="Makepeace B.L."/>
        </authorList>
    </citation>
    <scope>NUCLEOTIDE SEQUENCE [LARGE SCALE GENOMIC DNA]</scope>
    <source>
        <strain evidence="11">UoL-UT</strain>
    </source>
</reference>
<proteinExistence type="inferred from homology"/>
<dbReference type="STRING" id="299467.A0A443SHF5"/>
<dbReference type="PANTHER" id="PTHR12733:SF3">
    <property type="entry name" value="ATP SYNTHASE F(0) COMPLEX SUBUNIT B1, MITOCHONDRIAL"/>
    <property type="match status" value="1"/>
</dbReference>
<evidence type="ECO:0000256" key="6">
    <source>
        <dbReference type="ARBA" id="ARBA00023065"/>
    </source>
</evidence>
<evidence type="ECO:0000256" key="8">
    <source>
        <dbReference type="ARBA" id="ARBA00023136"/>
    </source>
</evidence>
<dbReference type="InterPro" id="IPR008688">
    <property type="entry name" value="ATP_synth_Bsub_B/MI25"/>
</dbReference>
<dbReference type="Pfam" id="PF05405">
    <property type="entry name" value="Mt_ATP-synt_B"/>
    <property type="match status" value="1"/>
</dbReference>
<name>A0A443SHF5_9ACAR</name>
<dbReference type="GO" id="GO:0046933">
    <property type="term" value="F:proton-transporting ATP synthase activity, rotational mechanism"/>
    <property type="evidence" value="ECO:0007669"/>
    <property type="project" value="TreeGrafter"/>
</dbReference>
<evidence type="ECO:0000256" key="2">
    <source>
        <dbReference type="ARBA" id="ARBA00022448"/>
    </source>
</evidence>
<comment type="subunit">
    <text evidence="9">F-type ATPases have 2 components, CF(1) - the catalytic core - and CF(0) - the membrane proton channel. CF(1) and CF(0) have multiple subunits.</text>
</comment>
<evidence type="ECO:0000256" key="5">
    <source>
        <dbReference type="ARBA" id="ARBA00022792"/>
    </source>
</evidence>
<keyword evidence="5 9" id="KW-0999">Mitochondrion inner membrane</keyword>
<organism evidence="11 12">
    <name type="scientific">Leptotrombidium deliense</name>
    <dbReference type="NCBI Taxonomy" id="299467"/>
    <lineage>
        <taxon>Eukaryota</taxon>
        <taxon>Metazoa</taxon>
        <taxon>Ecdysozoa</taxon>
        <taxon>Arthropoda</taxon>
        <taxon>Chelicerata</taxon>
        <taxon>Arachnida</taxon>
        <taxon>Acari</taxon>
        <taxon>Acariformes</taxon>
        <taxon>Trombidiformes</taxon>
        <taxon>Prostigmata</taxon>
        <taxon>Anystina</taxon>
        <taxon>Parasitengona</taxon>
        <taxon>Trombiculoidea</taxon>
        <taxon>Trombiculidae</taxon>
        <taxon>Leptotrombidium</taxon>
    </lineage>
</organism>
<sequence length="359" mass="41391">MISRIAFRGKYALPAYYRNEGDIETSSNFRYPPEGINSQVSFVSPYLENEYLPGHIKAHDEVVALLKSDNKDTVVLGHKIEDLDKMPIEILPRHAPEVAKLEKVSVSSMEELKQLDKPIEDQICVWFGKNMPTIEDDKKPERDLVNFPRPVRPVEAPATRLGFFPDTWFRFLYDKTGVTGPYVLAVGFTTFLFSKEIYVIGHGTISGITIIFWLTVFLKTLGKKVGDYLEKTVLADERRWLKWQDGTIKLLEDYIAATKHNEEAVKNQKILFDAKRENIHLQREAEYRRRMMEVYGEAKRKLDYQVAMQDTVRQFSQNHMVSWIIDSVNKGIGPEQEKQAFSQAISQLKTISAKRANVI</sequence>
<keyword evidence="7 9" id="KW-0496">Mitochondrion</keyword>
<dbReference type="Gene3D" id="1.20.5.2210">
    <property type="match status" value="1"/>
</dbReference>
<keyword evidence="12" id="KW-1185">Reference proteome</keyword>
<evidence type="ECO:0000256" key="4">
    <source>
        <dbReference type="ARBA" id="ARBA00022781"/>
    </source>
</evidence>
<comment type="similarity">
    <text evidence="1 9">Belongs to the eukaryotic ATPase B chain family.</text>
</comment>
<keyword evidence="10" id="KW-1133">Transmembrane helix</keyword>
<keyword evidence="8 9" id="KW-0472">Membrane</keyword>
<evidence type="ECO:0000256" key="9">
    <source>
        <dbReference type="RuleBase" id="RU368017"/>
    </source>
</evidence>
<dbReference type="VEuPathDB" id="VectorBase:LDEU005082"/>
<dbReference type="AlphaFoldDB" id="A0A443SHF5"/>
<feature type="transmembrane region" description="Helical" evidence="10">
    <location>
        <begin position="199"/>
        <end position="218"/>
    </location>
</feature>
<keyword evidence="2 9" id="KW-0813">Transport</keyword>
<keyword evidence="3 9" id="KW-0138">CF(0)</keyword>
<keyword evidence="10" id="KW-0812">Transmembrane</keyword>
<dbReference type="GO" id="GO:0045259">
    <property type="term" value="C:proton-transporting ATP synthase complex"/>
    <property type="evidence" value="ECO:0007669"/>
    <property type="project" value="UniProtKB-KW"/>
</dbReference>
<evidence type="ECO:0000313" key="11">
    <source>
        <dbReference type="EMBL" id="RWS26958.1"/>
    </source>
</evidence>
<evidence type="ECO:0000256" key="3">
    <source>
        <dbReference type="ARBA" id="ARBA00022547"/>
    </source>
</evidence>
<dbReference type="OrthoDB" id="67388at2759"/>
<dbReference type="Proteomes" id="UP000288716">
    <property type="component" value="Unassembled WGS sequence"/>
</dbReference>
<gene>
    <name evidence="11" type="ORF">B4U80_05378</name>
</gene>
<comment type="caution">
    <text evidence="11">The sequence shown here is derived from an EMBL/GenBank/DDBJ whole genome shotgun (WGS) entry which is preliminary data.</text>
</comment>
<protein>
    <recommendedName>
        <fullName evidence="9">ATP synthase subunit b</fullName>
    </recommendedName>
</protein>
<evidence type="ECO:0000256" key="10">
    <source>
        <dbReference type="SAM" id="Phobius"/>
    </source>
</evidence>
<dbReference type="PANTHER" id="PTHR12733">
    <property type="entry name" value="MITOCHONDRIAL ATP SYNTHASE B CHAIN"/>
    <property type="match status" value="1"/>
</dbReference>
<comment type="subcellular location">
    <subcellularLocation>
        <location evidence="9">Mitochondrion</location>
    </subcellularLocation>
    <subcellularLocation>
        <location evidence="9">Mitochondrion inner membrane</location>
    </subcellularLocation>
</comment>
<dbReference type="GO" id="GO:0005743">
    <property type="term" value="C:mitochondrial inner membrane"/>
    <property type="evidence" value="ECO:0007669"/>
    <property type="project" value="UniProtKB-SubCell"/>
</dbReference>
<keyword evidence="4 9" id="KW-0375">Hydrogen ion transport</keyword>
<evidence type="ECO:0000313" key="12">
    <source>
        <dbReference type="Proteomes" id="UP000288716"/>
    </source>
</evidence>
<comment type="function">
    <text evidence="9">Subunit b, of the mitochondrial membrane ATP synthase complex (F(1)F(0) ATP synthase or Complex V) that produces ATP from ADP in the presence of a proton gradient across the membrane which is generated by electron transport complexes of the respiratory chain. ATP synthase complex consist of a soluble F(1) head domain - the catalytic core - and a membrane F(1) domain - the membrane proton channel. These two domains are linked by a central stalk rotating inside the F(1) region and a stationary peripheral stalk. During catalysis, ATP synthesis in the catalytic domain of F(1) is coupled via a rotary mechanism of the central stalk subunits to proton translocation. In vivo, can only synthesize ATP although its ATP hydrolase activity can be activated artificially in vitro. Part of the complex F(0) domain. Part of the complex F(0) domain and the peripheric stalk, which acts as a stator to hold the catalytic alpha(3)beta(3) subcomplex and subunit a/ATP6 static relative to the rotary elements.</text>
</comment>
<dbReference type="InterPro" id="IPR013837">
    <property type="entry name" value="ATP_synth_F0_suB"/>
</dbReference>
<evidence type="ECO:0000256" key="1">
    <source>
        <dbReference type="ARBA" id="ARBA00007479"/>
    </source>
</evidence>
<accession>A0A443SHF5</accession>